<dbReference type="STRING" id="50990.A0A4Y7PLD1"/>
<evidence type="ECO:0000313" key="1">
    <source>
        <dbReference type="EMBL" id="TDL16253.1"/>
    </source>
</evidence>
<name>A0A4Y7PLD1_9AGAM</name>
<dbReference type="EMBL" id="ML170247">
    <property type="protein sequence ID" value="TDL16253.1"/>
    <property type="molecule type" value="Genomic_DNA"/>
</dbReference>
<dbReference type="Proteomes" id="UP000294933">
    <property type="component" value="Unassembled WGS sequence"/>
</dbReference>
<dbReference type="VEuPathDB" id="FungiDB:BD410DRAFT_844534"/>
<keyword evidence="2" id="KW-1185">Reference proteome</keyword>
<organism evidence="1 2">
    <name type="scientific">Rickenella mellea</name>
    <dbReference type="NCBI Taxonomy" id="50990"/>
    <lineage>
        <taxon>Eukaryota</taxon>
        <taxon>Fungi</taxon>
        <taxon>Dikarya</taxon>
        <taxon>Basidiomycota</taxon>
        <taxon>Agaricomycotina</taxon>
        <taxon>Agaricomycetes</taxon>
        <taxon>Hymenochaetales</taxon>
        <taxon>Rickenellaceae</taxon>
        <taxon>Rickenella</taxon>
    </lineage>
</organism>
<reference evidence="1 2" key="1">
    <citation type="submission" date="2018-06" db="EMBL/GenBank/DDBJ databases">
        <title>A transcriptomic atlas of mushroom development highlights an independent origin of complex multicellularity.</title>
        <authorList>
            <consortium name="DOE Joint Genome Institute"/>
            <person name="Krizsan K."/>
            <person name="Almasi E."/>
            <person name="Merenyi Z."/>
            <person name="Sahu N."/>
            <person name="Viragh M."/>
            <person name="Koszo T."/>
            <person name="Mondo S."/>
            <person name="Kiss B."/>
            <person name="Balint B."/>
            <person name="Kues U."/>
            <person name="Barry K."/>
            <person name="Hegedus J.C."/>
            <person name="Henrissat B."/>
            <person name="Johnson J."/>
            <person name="Lipzen A."/>
            <person name="Ohm R."/>
            <person name="Nagy I."/>
            <person name="Pangilinan J."/>
            <person name="Yan J."/>
            <person name="Xiong Y."/>
            <person name="Grigoriev I.V."/>
            <person name="Hibbett D.S."/>
            <person name="Nagy L.G."/>
        </authorList>
    </citation>
    <scope>NUCLEOTIDE SEQUENCE [LARGE SCALE GENOMIC DNA]</scope>
    <source>
        <strain evidence="1 2">SZMC22713</strain>
    </source>
</reference>
<protein>
    <submittedName>
        <fullName evidence="1">Uncharacterized protein</fullName>
    </submittedName>
</protein>
<proteinExistence type="predicted"/>
<evidence type="ECO:0000313" key="2">
    <source>
        <dbReference type="Proteomes" id="UP000294933"/>
    </source>
</evidence>
<gene>
    <name evidence="1" type="ORF">BD410DRAFT_844534</name>
</gene>
<dbReference type="AlphaFoldDB" id="A0A4Y7PLD1"/>
<sequence length="166" mass="18992">MDVPHESSEWDMPLLTKFDGYRSSFPWDVSNPFLSQLTCMTLRFENDYDFDVTALAQVLHMTLNLRELSLEFHDCDGPELDAIDMEVLPDTPEPHSFDIESLQITLRHSVPRYVVEHLYSILEYLNPSLVDISLLVHGGPYEYLLPPQSGRGIYPITIYPGVVAGY</sequence>
<accession>A0A4Y7PLD1</accession>